<gene>
    <name evidence="7" type="ORF">J5N97_004873</name>
</gene>
<dbReference type="PROSITE" id="PS51683">
    <property type="entry name" value="SAM_OMT_II"/>
    <property type="match status" value="1"/>
</dbReference>
<comment type="caution">
    <text evidence="7">The sequence shown here is derived from an EMBL/GenBank/DDBJ whole genome shotgun (WGS) entry which is preliminary data.</text>
</comment>
<dbReference type="Pfam" id="PF08100">
    <property type="entry name" value="Dimerisation"/>
    <property type="match status" value="1"/>
</dbReference>
<evidence type="ECO:0000256" key="1">
    <source>
        <dbReference type="ARBA" id="ARBA00022603"/>
    </source>
</evidence>
<dbReference type="InterPro" id="IPR012967">
    <property type="entry name" value="COMT_dimerisation"/>
</dbReference>
<dbReference type="FunFam" id="3.40.50.150:FF:000057">
    <property type="entry name" value="O-methyltransferase ZRP4"/>
    <property type="match status" value="1"/>
</dbReference>
<dbReference type="PIRSF" id="PIRSF005739">
    <property type="entry name" value="O-mtase"/>
    <property type="match status" value="1"/>
</dbReference>
<evidence type="ECO:0000313" key="8">
    <source>
        <dbReference type="Proteomes" id="UP001085076"/>
    </source>
</evidence>
<dbReference type="PANTHER" id="PTHR11746">
    <property type="entry name" value="O-METHYLTRANSFERASE"/>
    <property type="match status" value="1"/>
</dbReference>
<dbReference type="InterPro" id="IPR029063">
    <property type="entry name" value="SAM-dependent_MTases_sf"/>
</dbReference>
<dbReference type="OrthoDB" id="757282at2759"/>
<evidence type="ECO:0000256" key="4">
    <source>
        <dbReference type="PIRSR" id="PIRSR005739-1"/>
    </source>
</evidence>
<keyword evidence="2" id="KW-0808">Transferase</keyword>
<keyword evidence="8" id="KW-1185">Reference proteome</keyword>
<reference evidence="7" key="1">
    <citation type="submission" date="2021-03" db="EMBL/GenBank/DDBJ databases">
        <authorList>
            <person name="Li Z."/>
            <person name="Yang C."/>
        </authorList>
    </citation>
    <scope>NUCLEOTIDE SEQUENCE</scope>
    <source>
        <strain evidence="7">Dzin_1.0</strain>
        <tissue evidence="7">Leaf</tissue>
    </source>
</reference>
<dbReference type="GO" id="GO:0008757">
    <property type="term" value="F:S-adenosylmethionine-dependent methyltransferase activity"/>
    <property type="evidence" value="ECO:0007669"/>
    <property type="project" value="UniProtKB-ARBA"/>
</dbReference>
<dbReference type="EMBL" id="JAGGNH010000001">
    <property type="protein sequence ID" value="KAJ0986517.1"/>
    <property type="molecule type" value="Genomic_DNA"/>
</dbReference>
<dbReference type="AlphaFoldDB" id="A0A9D5D9A1"/>
<dbReference type="InterPro" id="IPR036388">
    <property type="entry name" value="WH-like_DNA-bd_sf"/>
</dbReference>
<dbReference type="InterPro" id="IPR036390">
    <property type="entry name" value="WH_DNA-bd_sf"/>
</dbReference>
<feature type="domain" description="O-methyltransferase dimerisation" evidence="6">
    <location>
        <begin position="19"/>
        <end position="103"/>
    </location>
</feature>
<dbReference type="GO" id="GO:0032259">
    <property type="term" value="P:methylation"/>
    <property type="evidence" value="ECO:0007669"/>
    <property type="project" value="UniProtKB-KW"/>
</dbReference>
<evidence type="ECO:0000256" key="2">
    <source>
        <dbReference type="ARBA" id="ARBA00022679"/>
    </source>
</evidence>
<evidence type="ECO:0000259" key="5">
    <source>
        <dbReference type="Pfam" id="PF00891"/>
    </source>
</evidence>
<feature type="domain" description="O-methyltransferase C-terminal" evidence="5">
    <location>
        <begin position="136"/>
        <end position="336"/>
    </location>
</feature>
<accession>A0A9D5D9A1</accession>
<dbReference type="Proteomes" id="UP001085076">
    <property type="component" value="Miscellaneous, Linkage group lg01"/>
</dbReference>
<proteinExistence type="predicted"/>
<dbReference type="GO" id="GO:0008171">
    <property type="term" value="F:O-methyltransferase activity"/>
    <property type="evidence" value="ECO:0007669"/>
    <property type="project" value="InterPro"/>
</dbReference>
<dbReference type="CDD" id="cd02440">
    <property type="entry name" value="AdoMet_MTases"/>
    <property type="match status" value="1"/>
</dbReference>
<dbReference type="GO" id="GO:0046983">
    <property type="term" value="F:protein dimerization activity"/>
    <property type="evidence" value="ECO:0007669"/>
    <property type="project" value="InterPro"/>
</dbReference>
<keyword evidence="1" id="KW-0489">Methyltransferase</keyword>
<dbReference type="InterPro" id="IPR001077">
    <property type="entry name" value="COMT_C"/>
</dbReference>
<dbReference type="SUPFAM" id="SSF46785">
    <property type="entry name" value="Winged helix' DNA-binding domain"/>
    <property type="match status" value="1"/>
</dbReference>
<evidence type="ECO:0000313" key="7">
    <source>
        <dbReference type="EMBL" id="KAJ0986517.1"/>
    </source>
</evidence>
<name>A0A9D5D9A1_9LILI</name>
<dbReference type="InterPro" id="IPR016461">
    <property type="entry name" value="COMT-like"/>
</dbReference>
<reference evidence="7" key="2">
    <citation type="journal article" date="2022" name="Hortic Res">
        <title>The genome of Dioscorea zingiberensis sheds light on the biosynthesis, origin and evolution of the medicinally important diosgenin saponins.</title>
        <authorList>
            <person name="Li Y."/>
            <person name="Tan C."/>
            <person name="Li Z."/>
            <person name="Guo J."/>
            <person name="Li S."/>
            <person name="Chen X."/>
            <person name="Wang C."/>
            <person name="Dai X."/>
            <person name="Yang H."/>
            <person name="Song W."/>
            <person name="Hou L."/>
            <person name="Xu J."/>
            <person name="Tong Z."/>
            <person name="Xu A."/>
            <person name="Yuan X."/>
            <person name="Wang W."/>
            <person name="Yang Q."/>
            <person name="Chen L."/>
            <person name="Sun Z."/>
            <person name="Wang K."/>
            <person name="Pan B."/>
            <person name="Chen J."/>
            <person name="Bao Y."/>
            <person name="Liu F."/>
            <person name="Qi X."/>
            <person name="Gang D.R."/>
            <person name="Wen J."/>
            <person name="Li J."/>
        </authorList>
    </citation>
    <scope>NUCLEOTIDE SEQUENCE</scope>
    <source>
        <strain evidence="7">Dzin_1.0</strain>
    </source>
</reference>
<organism evidence="7 8">
    <name type="scientific">Dioscorea zingiberensis</name>
    <dbReference type="NCBI Taxonomy" id="325984"/>
    <lineage>
        <taxon>Eukaryota</taxon>
        <taxon>Viridiplantae</taxon>
        <taxon>Streptophyta</taxon>
        <taxon>Embryophyta</taxon>
        <taxon>Tracheophyta</taxon>
        <taxon>Spermatophyta</taxon>
        <taxon>Magnoliopsida</taxon>
        <taxon>Liliopsida</taxon>
        <taxon>Dioscoreales</taxon>
        <taxon>Dioscoreaceae</taxon>
        <taxon>Dioscorea</taxon>
    </lineage>
</organism>
<evidence type="ECO:0000259" key="6">
    <source>
        <dbReference type="Pfam" id="PF08100"/>
    </source>
</evidence>
<evidence type="ECO:0000256" key="3">
    <source>
        <dbReference type="ARBA" id="ARBA00022691"/>
    </source>
</evidence>
<keyword evidence="3" id="KW-0949">S-adenosyl-L-methionine</keyword>
<feature type="active site" description="Proton acceptor" evidence="4">
    <location>
        <position position="257"/>
    </location>
</feature>
<dbReference type="Pfam" id="PF00891">
    <property type="entry name" value="Methyltransf_2"/>
    <property type="match status" value="1"/>
</dbReference>
<dbReference type="Gene3D" id="3.40.50.150">
    <property type="entry name" value="Vaccinia Virus protein VP39"/>
    <property type="match status" value="1"/>
</dbReference>
<dbReference type="SUPFAM" id="SSF53335">
    <property type="entry name" value="S-adenosyl-L-methionine-dependent methyltransferases"/>
    <property type="match status" value="1"/>
</dbReference>
<dbReference type="Gene3D" id="1.10.10.10">
    <property type="entry name" value="Winged helix-like DNA-binding domain superfamily/Winged helix DNA-binding domain"/>
    <property type="match status" value="1"/>
</dbReference>
<protein>
    <submittedName>
        <fullName evidence="7">Uncharacterized protein</fullName>
    </submittedName>
</protein>
<sequence>MSEMEFTTNELLEGQARLWNLLLSYLKSMCLKSAVELGIADVLKKHGKPMELSDLMSALSISPSRTDSFQRFMSTLTHMDLFAEKPGHEGKYLLTPSSHLLVSGDTMNVIPFVSLFVDPIMIGPSKVIGPWFKSPKETPFELFFSKGFWEVASERPEFNKTINEGMASDSRLVCDVVMMTCGQVFSGLKSLVDVGGGTGTMARAIARAFPETKCTVFDLPHVVDTLKEEDSVVEYVSGDMFVSVPHANAVLLKWILHDWNDEECVKILQRCKEAIPKKEVGGKIIIIDMVVGTTSDKHAHTMETQLLYDLLLMILLPGKERNEKEWQRIILAAGFKDYKITPVLGLRSVIELYP</sequence>